<dbReference type="HOGENOM" id="CLU_750282_0_0_1"/>
<dbReference type="Proteomes" id="UP000053647">
    <property type="component" value="Unassembled WGS sequence"/>
</dbReference>
<dbReference type="EMBL" id="KN819338">
    <property type="protein sequence ID" value="KIJ15215.1"/>
    <property type="molecule type" value="Genomic_DNA"/>
</dbReference>
<reference evidence="1 2" key="1">
    <citation type="submission" date="2014-06" db="EMBL/GenBank/DDBJ databases">
        <authorList>
            <consortium name="DOE Joint Genome Institute"/>
            <person name="Kuo A."/>
            <person name="Kohler A."/>
            <person name="Nagy L.G."/>
            <person name="Floudas D."/>
            <person name="Copeland A."/>
            <person name="Barry K.W."/>
            <person name="Cichocki N."/>
            <person name="Veneault-Fourrey C."/>
            <person name="LaButti K."/>
            <person name="Lindquist E.A."/>
            <person name="Lipzen A."/>
            <person name="Lundell T."/>
            <person name="Morin E."/>
            <person name="Murat C."/>
            <person name="Sun H."/>
            <person name="Tunlid A."/>
            <person name="Henrissat B."/>
            <person name="Grigoriev I.V."/>
            <person name="Hibbett D.S."/>
            <person name="Martin F."/>
            <person name="Nordberg H.P."/>
            <person name="Cantor M.N."/>
            <person name="Hua S.X."/>
        </authorList>
    </citation>
    <scope>NUCLEOTIDE SEQUENCE [LARGE SCALE GENOMIC DNA]</scope>
    <source>
        <strain evidence="1 2">ATCC 200175</strain>
    </source>
</reference>
<dbReference type="OrthoDB" id="2692041at2759"/>
<dbReference type="AlphaFoldDB" id="A0A0C9THT5"/>
<dbReference type="SUPFAM" id="SSF48403">
    <property type="entry name" value="Ankyrin repeat"/>
    <property type="match status" value="1"/>
</dbReference>
<reference evidence="2" key="2">
    <citation type="submission" date="2015-01" db="EMBL/GenBank/DDBJ databases">
        <title>Evolutionary Origins and Diversification of the Mycorrhizal Mutualists.</title>
        <authorList>
            <consortium name="DOE Joint Genome Institute"/>
            <consortium name="Mycorrhizal Genomics Consortium"/>
            <person name="Kohler A."/>
            <person name="Kuo A."/>
            <person name="Nagy L.G."/>
            <person name="Floudas D."/>
            <person name="Copeland A."/>
            <person name="Barry K.W."/>
            <person name="Cichocki N."/>
            <person name="Veneault-Fourrey C."/>
            <person name="LaButti K."/>
            <person name="Lindquist E.A."/>
            <person name="Lipzen A."/>
            <person name="Lundell T."/>
            <person name="Morin E."/>
            <person name="Murat C."/>
            <person name="Riley R."/>
            <person name="Ohm R."/>
            <person name="Sun H."/>
            <person name="Tunlid A."/>
            <person name="Henrissat B."/>
            <person name="Grigoriev I.V."/>
            <person name="Hibbett D.S."/>
            <person name="Martin F."/>
        </authorList>
    </citation>
    <scope>NUCLEOTIDE SEQUENCE [LARGE SCALE GENOMIC DNA]</scope>
    <source>
        <strain evidence="2">ATCC 200175</strain>
    </source>
</reference>
<protein>
    <submittedName>
        <fullName evidence="1">Uncharacterized protein</fullName>
    </submittedName>
</protein>
<dbReference type="InterPro" id="IPR036770">
    <property type="entry name" value="Ankyrin_rpt-contain_sf"/>
</dbReference>
<evidence type="ECO:0000313" key="2">
    <source>
        <dbReference type="Proteomes" id="UP000053647"/>
    </source>
</evidence>
<proteinExistence type="predicted"/>
<sequence>MAALQPLNLSFIMEALKIDLERRTLDDDIVPTHEIGLLDVCGSLVMHNVETDIVSLSHFSVKEYLMGDLICGQLPQYYIGSQEYAHEQLARLCMCYLSLVGHPQESVKNKCPSIRLTVNAAISTEAAESFDTNLLSQPLLRYALSRGFNHLHYLGLDHGLVFCDMKALEYHIQQCPRRWQQIRDSLSTDSEFRYYYAPHWSDPRHDFILYILICFGSVSLLDRYLDCDDLAPKAGTNPLVYATHFNEAQHAQVLLSRGARVNDIGCVAGLSGYGQESQYLPLEVAVKKSAVELVDLLLAAESRVPEKLFQTSVSPATRVPLRIIRSLLRTDEFAEWAIDQCQNKPWLLHELLSQRYAKWEQDDLVTMTR</sequence>
<dbReference type="Gene3D" id="1.25.40.20">
    <property type="entry name" value="Ankyrin repeat-containing domain"/>
    <property type="match status" value="1"/>
</dbReference>
<accession>A0A0C9THT5</accession>
<organism evidence="1 2">
    <name type="scientific">Paxillus involutus ATCC 200175</name>
    <dbReference type="NCBI Taxonomy" id="664439"/>
    <lineage>
        <taxon>Eukaryota</taxon>
        <taxon>Fungi</taxon>
        <taxon>Dikarya</taxon>
        <taxon>Basidiomycota</taxon>
        <taxon>Agaricomycotina</taxon>
        <taxon>Agaricomycetes</taxon>
        <taxon>Agaricomycetidae</taxon>
        <taxon>Boletales</taxon>
        <taxon>Paxilineae</taxon>
        <taxon>Paxillaceae</taxon>
        <taxon>Paxillus</taxon>
    </lineage>
</organism>
<gene>
    <name evidence="1" type="ORF">PAXINDRAFT_12128</name>
</gene>
<evidence type="ECO:0000313" key="1">
    <source>
        <dbReference type="EMBL" id="KIJ15215.1"/>
    </source>
</evidence>
<name>A0A0C9THT5_PAXIN</name>
<keyword evidence="2" id="KW-1185">Reference proteome</keyword>